<dbReference type="GO" id="GO:0045892">
    <property type="term" value="P:negative regulation of DNA-templated transcription"/>
    <property type="evidence" value="ECO:0007669"/>
    <property type="project" value="UniProtKB-ARBA"/>
</dbReference>
<reference evidence="2" key="1">
    <citation type="journal article" date="2021" name="PeerJ">
        <title>Extensive microbial diversity within the chicken gut microbiome revealed by metagenomics and culture.</title>
        <authorList>
            <person name="Gilroy R."/>
            <person name="Ravi A."/>
            <person name="Getino M."/>
            <person name="Pursley I."/>
            <person name="Horton D.L."/>
            <person name="Alikhan N.F."/>
            <person name="Baker D."/>
            <person name="Gharbi K."/>
            <person name="Hall N."/>
            <person name="Watson M."/>
            <person name="Adriaenssens E.M."/>
            <person name="Foster-Nyarko E."/>
            <person name="Jarju S."/>
            <person name="Secka A."/>
            <person name="Antonio M."/>
            <person name="Oren A."/>
            <person name="Chaudhuri R.R."/>
            <person name="La Ragione R."/>
            <person name="Hildebrand F."/>
            <person name="Pallen M.J."/>
        </authorList>
    </citation>
    <scope>NUCLEOTIDE SEQUENCE</scope>
    <source>
        <strain evidence="2">CHK179-28034</strain>
    </source>
</reference>
<dbReference type="GO" id="GO:0046872">
    <property type="term" value="F:metal ion binding"/>
    <property type="evidence" value="ECO:0007669"/>
    <property type="project" value="InterPro"/>
</dbReference>
<proteinExistence type="predicted"/>
<feature type="region of interest" description="Disordered" evidence="1">
    <location>
        <begin position="1"/>
        <end position="50"/>
    </location>
</feature>
<accession>A0A9D2ELY4</accession>
<feature type="compositionally biased region" description="Low complexity" evidence="1">
    <location>
        <begin position="16"/>
        <end position="29"/>
    </location>
</feature>
<dbReference type="EMBL" id="DXBR01000086">
    <property type="protein sequence ID" value="HIZ40123.1"/>
    <property type="molecule type" value="Genomic_DNA"/>
</dbReference>
<gene>
    <name evidence="2" type="ORF">H9968_09420</name>
</gene>
<evidence type="ECO:0000313" key="2">
    <source>
        <dbReference type="EMBL" id="HIZ40123.1"/>
    </source>
</evidence>
<dbReference type="InterPro" id="IPR038390">
    <property type="entry name" value="Metal_Tscrpt_repr_sf"/>
</dbReference>
<feature type="compositionally biased region" description="Basic and acidic residues" evidence="1">
    <location>
        <begin position="1"/>
        <end position="15"/>
    </location>
</feature>
<evidence type="ECO:0000313" key="3">
    <source>
        <dbReference type="Proteomes" id="UP000824049"/>
    </source>
</evidence>
<dbReference type="Gene3D" id="1.20.58.1000">
    <property type="entry name" value="Metal-sensitive repressor, helix protomer"/>
    <property type="match status" value="1"/>
</dbReference>
<comment type="caution">
    <text evidence="2">The sequence shown here is derived from an EMBL/GenBank/DDBJ whole genome shotgun (WGS) entry which is preliminary data.</text>
</comment>
<name>A0A9D2ELY4_9FIRM</name>
<protein>
    <submittedName>
        <fullName evidence="2">Metal-sensing transcriptional repressor</fullName>
    </submittedName>
</protein>
<dbReference type="InterPro" id="IPR003735">
    <property type="entry name" value="Metal_Tscrpt_repr"/>
</dbReference>
<dbReference type="Pfam" id="PF02583">
    <property type="entry name" value="Trns_repr_metal"/>
    <property type="match status" value="1"/>
</dbReference>
<dbReference type="AlphaFoldDB" id="A0A9D2ELY4"/>
<dbReference type="PANTHER" id="PTHR33677:SF3">
    <property type="entry name" value="COPPER-SENSING TRANSCRIPTIONAL REPRESSOR RICR"/>
    <property type="match status" value="1"/>
</dbReference>
<dbReference type="CDD" id="cd10158">
    <property type="entry name" value="CsoR-like_DUF156_1"/>
    <property type="match status" value="1"/>
</dbReference>
<reference evidence="2" key="2">
    <citation type="submission" date="2021-04" db="EMBL/GenBank/DDBJ databases">
        <authorList>
            <person name="Gilroy R."/>
        </authorList>
    </citation>
    <scope>NUCLEOTIDE SEQUENCE</scope>
    <source>
        <strain evidence="2">CHK179-28034</strain>
    </source>
</reference>
<dbReference type="Proteomes" id="UP000824049">
    <property type="component" value="Unassembled WGS sequence"/>
</dbReference>
<sequence length="131" mass="14422">MNDRPESLSKAEKIHSSGSGHTHNGASGHSHGHSHENVQNLSHGHTHTETKAVVNRLSRAIGHLESVKRMVENGQDCSDVLIQLAAVRSALTNTGKIILKDHLDHCIVDAVEHNDMESLEQFKKAIEQFIK</sequence>
<organism evidence="2 3">
    <name type="scientific">Candidatus Anaerobutyricum stercoris</name>
    <dbReference type="NCBI Taxonomy" id="2838457"/>
    <lineage>
        <taxon>Bacteria</taxon>
        <taxon>Bacillati</taxon>
        <taxon>Bacillota</taxon>
        <taxon>Clostridia</taxon>
        <taxon>Lachnospirales</taxon>
        <taxon>Lachnospiraceae</taxon>
        <taxon>Anaerobutyricum</taxon>
    </lineage>
</organism>
<dbReference type="GO" id="GO:0003677">
    <property type="term" value="F:DNA binding"/>
    <property type="evidence" value="ECO:0007669"/>
    <property type="project" value="InterPro"/>
</dbReference>
<evidence type="ECO:0000256" key="1">
    <source>
        <dbReference type="SAM" id="MobiDB-lite"/>
    </source>
</evidence>
<dbReference type="PANTHER" id="PTHR33677">
    <property type="entry name" value="TRANSCRIPTIONAL REPRESSOR FRMR-RELATED"/>
    <property type="match status" value="1"/>
</dbReference>